<dbReference type="PANTHER" id="PTHR24286:SF384">
    <property type="entry name" value="P450, PUTATIVE (EUROFUNG)-RELATED"/>
    <property type="match status" value="1"/>
</dbReference>
<evidence type="ECO:0000313" key="8">
    <source>
        <dbReference type="EMBL" id="WAR22241.1"/>
    </source>
</evidence>
<dbReference type="Proteomes" id="UP001164746">
    <property type="component" value="Chromosome 12"/>
</dbReference>
<keyword evidence="3 7" id="KW-0479">Metal-binding</keyword>
<proteinExistence type="inferred from homology"/>
<dbReference type="SUPFAM" id="SSF48264">
    <property type="entry name" value="Cytochrome P450"/>
    <property type="match status" value="1"/>
</dbReference>
<name>A0ABY7FSQ7_MYAAR</name>
<keyword evidence="2 7" id="KW-0349">Heme</keyword>
<evidence type="ECO:0000313" key="9">
    <source>
        <dbReference type="Proteomes" id="UP001164746"/>
    </source>
</evidence>
<sequence>MEIITGSLIAITVLMVIYMWKQRSPEAEANNLPPGSLGLPVIGESISFAIKKVAFFKERHERFGRIFKTNLFGKRTVRVYGADNIRKLVSGEGQIVRSSYPTSVRKLLGDQALSMSHGDVHKEKKTQLMKYLSPEFFHNHCPILANTIAERVQKWQHQSPIDIHFETRKLFMELAARFLINIDITGEVIEQLMKELEIFTDNVFCLPFNIPGFGFYKATKAKQRMREIIASSLTESVNNNDTDGLSSVLQGLKAETNDVPIHENYALLDSIIDLLFSGSETVSSAGFSLLDQLSKHENVSERLRQEAHSHGLVKLEEPVCARDVQDMPFVDAVVKETLRMLPPVGGAFREVLQSFELEGYTLPKGWTVVFGIRETHERDSTVTSTSTFLPERWLHDKNSSSSSPSMFPFGGGARVCPGQAYAKMILKLFTVELSRSSALELVQDSPLCFWPSPKPVNKVLVNVTRL</sequence>
<dbReference type="EMBL" id="CP111023">
    <property type="protein sequence ID" value="WAR22241.1"/>
    <property type="molecule type" value="Genomic_DNA"/>
</dbReference>
<dbReference type="InterPro" id="IPR002403">
    <property type="entry name" value="Cyt_P450_E_grp-IV"/>
</dbReference>
<organism evidence="8 9">
    <name type="scientific">Mya arenaria</name>
    <name type="common">Soft-shell clam</name>
    <dbReference type="NCBI Taxonomy" id="6604"/>
    <lineage>
        <taxon>Eukaryota</taxon>
        <taxon>Metazoa</taxon>
        <taxon>Spiralia</taxon>
        <taxon>Lophotrochozoa</taxon>
        <taxon>Mollusca</taxon>
        <taxon>Bivalvia</taxon>
        <taxon>Autobranchia</taxon>
        <taxon>Heteroconchia</taxon>
        <taxon>Euheterodonta</taxon>
        <taxon>Imparidentia</taxon>
        <taxon>Neoheterodontei</taxon>
        <taxon>Myida</taxon>
        <taxon>Myoidea</taxon>
        <taxon>Myidae</taxon>
        <taxon>Mya</taxon>
    </lineage>
</organism>
<keyword evidence="5 7" id="KW-0408">Iron</keyword>
<keyword evidence="6 7" id="KW-0503">Monooxygenase</keyword>
<evidence type="ECO:0000256" key="2">
    <source>
        <dbReference type="ARBA" id="ARBA00022617"/>
    </source>
</evidence>
<dbReference type="PRINTS" id="PR00465">
    <property type="entry name" value="EP450IV"/>
</dbReference>
<evidence type="ECO:0000256" key="6">
    <source>
        <dbReference type="ARBA" id="ARBA00023033"/>
    </source>
</evidence>
<dbReference type="PRINTS" id="PR00385">
    <property type="entry name" value="P450"/>
</dbReference>
<reference evidence="8" key="1">
    <citation type="submission" date="2022-11" db="EMBL/GenBank/DDBJ databases">
        <title>Centuries of genome instability and evolution in soft-shell clam transmissible cancer (bioRxiv).</title>
        <authorList>
            <person name="Hart S.F.M."/>
            <person name="Yonemitsu M.A."/>
            <person name="Giersch R.M."/>
            <person name="Beal B.F."/>
            <person name="Arriagada G."/>
            <person name="Davis B.W."/>
            <person name="Ostrander E.A."/>
            <person name="Goff S.P."/>
            <person name="Metzger M.J."/>
        </authorList>
    </citation>
    <scope>NUCLEOTIDE SEQUENCE</scope>
    <source>
        <strain evidence="8">MELC-2E11</strain>
        <tissue evidence="8">Siphon/mantle</tissue>
    </source>
</reference>
<accession>A0ABY7FSQ7</accession>
<gene>
    <name evidence="8" type="ORF">MAR_016215</name>
</gene>
<evidence type="ECO:0000256" key="3">
    <source>
        <dbReference type="ARBA" id="ARBA00022723"/>
    </source>
</evidence>
<keyword evidence="9" id="KW-1185">Reference proteome</keyword>
<evidence type="ECO:0000256" key="5">
    <source>
        <dbReference type="ARBA" id="ARBA00023004"/>
    </source>
</evidence>
<dbReference type="Gene3D" id="1.10.630.10">
    <property type="entry name" value="Cytochrome P450"/>
    <property type="match status" value="1"/>
</dbReference>
<protein>
    <submittedName>
        <fullName evidence="8">CP26A-like protein</fullName>
    </submittedName>
</protein>
<dbReference type="PANTHER" id="PTHR24286">
    <property type="entry name" value="CYTOCHROME P450 26"/>
    <property type="match status" value="1"/>
</dbReference>
<evidence type="ECO:0000256" key="1">
    <source>
        <dbReference type="ARBA" id="ARBA00010617"/>
    </source>
</evidence>
<dbReference type="InterPro" id="IPR001128">
    <property type="entry name" value="Cyt_P450"/>
</dbReference>
<dbReference type="InterPro" id="IPR036396">
    <property type="entry name" value="Cyt_P450_sf"/>
</dbReference>
<evidence type="ECO:0000256" key="4">
    <source>
        <dbReference type="ARBA" id="ARBA00023002"/>
    </source>
</evidence>
<evidence type="ECO:0000256" key="7">
    <source>
        <dbReference type="RuleBase" id="RU000461"/>
    </source>
</evidence>
<keyword evidence="4 7" id="KW-0560">Oxidoreductase</keyword>
<dbReference type="PROSITE" id="PS00086">
    <property type="entry name" value="CYTOCHROME_P450"/>
    <property type="match status" value="1"/>
</dbReference>
<dbReference type="Pfam" id="PF00067">
    <property type="entry name" value="p450"/>
    <property type="match status" value="1"/>
</dbReference>
<comment type="similarity">
    <text evidence="1 7">Belongs to the cytochrome P450 family.</text>
</comment>
<dbReference type="InterPro" id="IPR017972">
    <property type="entry name" value="Cyt_P450_CS"/>
</dbReference>